<dbReference type="AlphaFoldDB" id="A0A846TQH8"/>
<dbReference type="InterPro" id="IPR036505">
    <property type="entry name" value="Amidase/PGRP_sf"/>
</dbReference>
<feature type="domain" description="N-acetylmuramoyl-L-alanine amidase" evidence="8">
    <location>
        <begin position="55"/>
        <end position="221"/>
    </location>
</feature>
<dbReference type="PANTHER" id="PTHR30417">
    <property type="entry name" value="N-ACETYLMURAMOYL-L-ALANINE AMIDASE AMID"/>
    <property type="match status" value="1"/>
</dbReference>
<evidence type="ECO:0000313" key="10">
    <source>
        <dbReference type="Proteomes" id="UP000587942"/>
    </source>
</evidence>
<dbReference type="CDD" id="cd06583">
    <property type="entry name" value="PGRP"/>
    <property type="match status" value="1"/>
</dbReference>
<dbReference type="RefSeq" id="WP_167834309.1">
    <property type="nucleotide sequence ID" value="NZ_JAAVUM010000023.1"/>
</dbReference>
<gene>
    <name evidence="9" type="ORF">GWK17_21175</name>
</gene>
<organism evidence="9 10">
    <name type="scientific">Mesobacillus selenatarsenatis</name>
    <dbReference type="NCBI Taxonomy" id="388741"/>
    <lineage>
        <taxon>Bacteria</taxon>
        <taxon>Bacillati</taxon>
        <taxon>Bacillota</taxon>
        <taxon>Bacilli</taxon>
        <taxon>Bacillales</taxon>
        <taxon>Bacillaceae</taxon>
        <taxon>Mesobacillus</taxon>
    </lineage>
</organism>
<sequence length="233" mass="26812">MKRRLMLVLWVLPLVLLMAGGCSAEIEEQVVASAEEKKPKQVQNEVRIPVIKDFMPRLNFVPSSDVKTHVVLHFSSNAVANPENPYVYEEIRQTFIDYEVSPHYMIDRNGEIYYLLPESRAARHAGKGDLLAFPEYKDHLNRYSIGIELMAIGTQEEMAPMMSAQHYKSIPQEYIGYTEAQYDALNRLLNDITARNKNINKDRKHIIGHDEYSPERKTDPGSLFDWSKIVSVN</sequence>
<dbReference type="GO" id="GO:0009253">
    <property type="term" value="P:peptidoglycan catabolic process"/>
    <property type="evidence" value="ECO:0007669"/>
    <property type="project" value="InterPro"/>
</dbReference>
<proteinExistence type="predicted"/>
<dbReference type="GO" id="GO:0071555">
    <property type="term" value="P:cell wall organization"/>
    <property type="evidence" value="ECO:0007669"/>
    <property type="project" value="UniProtKB-KW"/>
</dbReference>
<keyword evidence="3" id="KW-0378">Hydrolase</keyword>
<dbReference type="GO" id="GO:0008745">
    <property type="term" value="F:N-acetylmuramoyl-L-alanine amidase activity"/>
    <property type="evidence" value="ECO:0007669"/>
    <property type="project" value="UniProtKB-EC"/>
</dbReference>
<feature type="signal peptide" evidence="7">
    <location>
        <begin position="1"/>
        <end position="24"/>
    </location>
</feature>
<dbReference type="InterPro" id="IPR002502">
    <property type="entry name" value="Amidase_domain"/>
</dbReference>
<dbReference type="EMBL" id="JAAVUM010000023">
    <property type="protein sequence ID" value="NKE07952.1"/>
    <property type="molecule type" value="Genomic_DNA"/>
</dbReference>
<evidence type="ECO:0000256" key="3">
    <source>
        <dbReference type="ARBA" id="ARBA00022801"/>
    </source>
</evidence>
<evidence type="ECO:0000256" key="2">
    <source>
        <dbReference type="ARBA" id="ARBA00011901"/>
    </source>
</evidence>
<reference evidence="9 10" key="1">
    <citation type="submission" date="2020-03" db="EMBL/GenBank/DDBJ databases">
        <authorList>
            <person name="Sun Q."/>
        </authorList>
    </citation>
    <scope>NUCLEOTIDE SEQUENCE [LARGE SCALE GENOMIC DNA]</scope>
    <source>
        <strain evidence="9 10">KACC 21451</strain>
    </source>
</reference>
<comment type="catalytic activity">
    <reaction evidence="1">
        <text>Hydrolyzes the link between N-acetylmuramoyl residues and L-amino acid residues in certain cell-wall glycopeptides.</text>
        <dbReference type="EC" id="3.5.1.28"/>
    </reaction>
</comment>
<dbReference type="EC" id="3.5.1.28" evidence="2"/>
<dbReference type="Gene3D" id="3.40.80.10">
    <property type="entry name" value="Peptidoglycan recognition protein-like"/>
    <property type="match status" value="1"/>
</dbReference>
<protein>
    <recommendedName>
        <fullName evidence="2">N-acetylmuramoyl-L-alanine amidase</fullName>
        <ecNumber evidence="2">3.5.1.28</ecNumber>
    </recommendedName>
    <alternativeName>
        <fullName evidence="6">Autolysin</fullName>
    </alternativeName>
    <alternativeName>
        <fullName evidence="5">Cell wall hydrolase</fullName>
    </alternativeName>
</protein>
<evidence type="ECO:0000256" key="1">
    <source>
        <dbReference type="ARBA" id="ARBA00001561"/>
    </source>
</evidence>
<dbReference type="SUPFAM" id="SSF55846">
    <property type="entry name" value="N-acetylmuramoyl-L-alanine amidase-like"/>
    <property type="match status" value="1"/>
</dbReference>
<dbReference type="InterPro" id="IPR051206">
    <property type="entry name" value="NAMLAA_amidase_2"/>
</dbReference>
<comment type="caution">
    <text evidence="9">The sequence shown here is derived from an EMBL/GenBank/DDBJ whole genome shotgun (WGS) entry which is preliminary data.</text>
</comment>
<evidence type="ECO:0000313" key="9">
    <source>
        <dbReference type="EMBL" id="NKE07952.1"/>
    </source>
</evidence>
<evidence type="ECO:0000256" key="6">
    <source>
        <dbReference type="ARBA" id="ARBA00032390"/>
    </source>
</evidence>
<dbReference type="Proteomes" id="UP000587942">
    <property type="component" value="Unassembled WGS sequence"/>
</dbReference>
<dbReference type="PROSITE" id="PS51257">
    <property type="entry name" value="PROKAR_LIPOPROTEIN"/>
    <property type="match status" value="1"/>
</dbReference>
<keyword evidence="7" id="KW-0732">Signal</keyword>
<accession>A0A846TQH8</accession>
<evidence type="ECO:0000256" key="4">
    <source>
        <dbReference type="ARBA" id="ARBA00023316"/>
    </source>
</evidence>
<dbReference type="GO" id="GO:0009254">
    <property type="term" value="P:peptidoglycan turnover"/>
    <property type="evidence" value="ECO:0007669"/>
    <property type="project" value="TreeGrafter"/>
</dbReference>
<dbReference type="Pfam" id="PF01510">
    <property type="entry name" value="Amidase_2"/>
    <property type="match status" value="1"/>
</dbReference>
<name>A0A846TQH8_9BACI</name>
<evidence type="ECO:0000256" key="5">
    <source>
        <dbReference type="ARBA" id="ARBA00030881"/>
    </source>
</evidence>
<dbReference type="PANTHER" id="PTHR30417:SF1">
    <property type="entry name" value="N-ACETYLMURAMOYL-L-ALANINE AMIDASE AMID"/>
    <property type="match status" value="1"/>
</dbReference>
<dbReference type="SMART" id="SM00644">
    <property type="entry name" value="Ami_2"/>
    <property type="match status" value="1"/>
</dbReference>
<evidence type="ECO:0000256" key="7">
    <source>
        <dbReference type="SAM" id="SignalP"/>
    </source>
</evidence>
<evidence type="ECO:0000259" key="8">
    <source>
        <dbReference type="SMART" id="SM00644"/>
    </source>
</evidence>
<feature type="chain" id="PRO_5032886838" description="N-acetylmuramoyl-L-alanine amidase" evidence="7">
    <location>
        <begin position="25"/>
        <end position="233"/>
    </location>
</feature>
<keyword evidence="4" id="KW-0961">Cell wall biogenesis/degradation</keyword>